<keyword evidence="6 10" id="KW-0812">Transmembrane</keyword>
<evidence type="ECO:0000256" key="2">
    <source>
        <dbReference type="ARBA" id="ARBA00004141"/>
    </source>
</evidence>
<evidence type="ECO:0000256" key="8">
    <source>
        <dbReference type="ARBA" id="ARBA00023136"/>
    </source>
</evidence>
<dbReference type="GO" id="GO:0008412">
    <property type="term" value="F:4-hydroxybenzoate polyprenyltransferase activity"/>
    <property type="evidence" value="ECO:0007669"/>
    <property type="project" value="TreeGrafter"/>
</dbReference>
<dbReference type="GO" id="GO:0005743">
    <property type="term" value="C:mitochondrial inner membrane"/>
    <property type="evidence" value="ECO:0007669"/>
    <property type="project" value="TreeGrafter"/>
</dbReference>
<evidence type="ECO:0000256" key="4">
    <source>
        <dbReference type="ARBA" id="ARBA00005985"/>
    </source>
</evidence>
<evidence type="ECO:0000256" key="7">
    <source>
        <dbReference type="ARBA" id="ARBA00022989"/>
    </source>
</evidence>
<comment type="caution">
    <text evidence="11">The sequence shown here is derived from an EMBL/GenBank/DDBJ whole genome shotgun (WGS) entry which is preliminary data.</text>
</comment>
<dbReference type="Proteomes" id="UP001392437">
    <property type="component" value="Unassembled WGS sequence"/>
</dbReference>
<dbReference type="FunFam" id="1.20.120.1780:FF:000001">
    <property type="entry name" value="4-hydroxybenzoate octaprenyltransferase"/>
    <property type="match status" value="1"/>
</dbReference>
<dbReference type="AlphaFoldDB" id="A0AAW0QQ66"/>
<reference evidence="11 12" key="1">
    <citation type="submission" date="2023-01" db="EMBL/GenBank/DDBJ databases">
        <title>Analysis of 21 Apiospora genomes using comparative genomics revels a genus with tremendous synthesis potential of carbohydrate active enzymes and secondary metabolites.</title>
        <authorList>
            <person name="Sorensen T."/>
        </authorList>
    </citation>
    <scope>NUCLEOTIDE SEQUENCE [LARGE SCALE GENOMIC DNA]</scope>
    <source>
        <strain evidence="11 12">CBS 117206</strain>
    </source>
</reference>
<organism evidence="11 12">
    <name type="scientific">Apiospora kogelbergensis</name>
    <dbReference type="NCBI Taxonomy" id="1337665"/>
    <lineage>
        <taxon>Eukaryota</taxon>
        <taxon>Fungi</taxon>
        <taxon>Dikarya</taxon>
        <taxon>Ascomycota</taxon>
        <taxon>Pezizomycotina</taxon>
        <taxon>Sordariomycetes</taxon>
        <taxon>Xylariomycetidae</taxon>
        <taxon>Amphisphaeriales</taxon>
        <taxon>Apiosporaceae</taxon>
        <taxon>Apiospora</taxon>
    </lineage>
</organism>
<dbReference type="PANTHER" id="PTHR11048">
    <property type="entry name" value="PRENYLTRANSFERASES"/>
    <property type="match status" value="1"/>
</dbReference>
<feature type="transmembrane region" description="Helical" evidence="10">
    <location>
        <begin position="281"/>
        <end position="300"/>
    </location>
</feature>
<dbReference type="Pfam" id="PF01040">
    <property type="entry name" value="UbiA"/>
    <property type="match status" value="1"/>
</dbReference>
<evidence type="ECO:0000256" key="3">
    <source>
        <dbReference type="ARBA" id="ARBA00004721"/>
    </source>
</evidence>
<dbReference type="InterPro" id="IPR044878">
    <property type="entry name" value="UbiA_sf"/>
</dbReference>
<dbReference type="GO" id="GO:0006744">
    <property type="term" value="P:ubiquinone biosynthetic process"/>
    <property type="evidence" value="ECO:0007669"/>
    <property type="project" value="TreeGrafter"/>
</dbReference>
<comment type="similarity">
    <text evidence="4">Belongs to the UbiA prenyltransferase family.</text>
</comment>
<feature type="transmembrane region" description="Helical" evidence="10">
    <location>
        <begin position="177"/>
        <end position="197"/>
    </location>
</feature>
<dbReference type="Gene3D" id="1.10.357.140">
    <property type="entry name" value="UbiA prenyltransferase"/>
    <property type="match status" value="1"/>
</dbReference>
<feature type="transmembrane region" description="Helical" evidence="10">
    <location>
        <begin position="312"/>
        <end position="333"/>
    </location>
</feature>
<sequence length="338" mass="36446">MAREGAKHGDSPALYAGGDRPFWIDHVPLSWRPFIQLTRTNFAAPVLLPYFPHMWGVLQTAIVQQNRHDDQHGPFALRDVVRVCILLLGVNVASSTAAHAWDDIVDAPLDRQMARSRNRPVARGAVGVRAALAFAAAQALAAALVLLLLLPRGAAVCALPSAAVCVYYPLAKRHTHLPQLVLGLGMGWGVVTGSAGLAGGPAREAWADAARLALVAACALWTVVYDTIYARIDVAEDLRLGLGSTAVLFRRRTKPFLGWLLGAMGVSLWYCGFVSDMGLCYYLVAVGGSCASIGWMIYQVDLDSTKSCYRWFSRGFWLPALAITVGLGLELAASPMEF</sequence>
<dbReference type="PANTHER" id="PTHR11048:SF28">
    <property type="entry name" value="4-HYDROXYBENZOATE POLYPRENYLTRANSFERASE, MITOCHONDRIAL"/>
    <property type="match status" value="1"/>
</dbReference>
<comment type="cofactor">
    <cofactor evidence="1">
        <name>Mg(2+)</name>
        <dbReference type="ChEBI" id="CHEBI:18420"/>
    </cofactor>
</comment>
<comment type="pathway">
    <text evidence="3">Secondary metabolite biosynthesis; terpenoid biosynthesis.</text>
</comment>
<evidence type="ECO:0000256" key="6">
    <source>
        <dbReference type="ARBA" id="ARBA00022692"/>
    </source>
</evidence>
<evidence type="ECO:0008006" key="13">
    <source>
        <dbReference type="Google" id="ProtNLM"/>
    </source>
</evidence>
<evidence type="ECO:0000313" key="12">
    <source>
        <dbReference type="Proteomes" id="UP001392437"/>
    </source>
</evidence>
<dbReference type="Gene3D" id="1.20.120.1780">
    <property type="entry name" value="UbiA prenyltransferase"/>
    <property type="match status" value="1"/>
</dbReference>
<name>A0AAW0QQ66_9PEZI</name>
<proteinExistence type="inferred from homology"/>
<comment type="subcellular location">
    <subcellularLocation>
        <location evidence="2">Membrane</location>
        <topology evidence="2">Multi-pass membrane protein</topology>
    </subcellularLocation>
</comment>
<dbReference type="EMBL" id="JAQQWP010000009">
    <property type="protein sequence ID" value="KAK8101789.1"/>
    <property type="molecule type" value="Genomic_DNA"/>
</dbReference>
<feature type="transmembrane region" description="Helical" evidence="10">
    <location>
        <begin position="256"/>
        <end position="275"/>
    </location>
</feature>
<keyword evidence="8 10" id="KW-0472">Membrane</keyword>
<dbReference type="InterPro" id="IPR000537">
    <property type="entry name" value="UbiA_prenyltransferase"/>
</dbReference>
<dbReference type="CDD" id="cd13959">
    <property type="entry name" value="PT_UbiA_COQ2"/>
    <property type="match status" value="1"/>
</dbReference>
<keyword evidence="12" id="KW-1185">Reference proteome</keyword>
<evidence type="ECO:0000256" key="1">
    <source>
        <dbReference type="ARBA" id="ARBA00001946"/>
    </source>
</evidence>
<protein>
    <recommendedName>
        <fullName evidence="13">4-hydroxybenzoate polyprenyltransferase</fullName>
    </recommendedName>
</protein>
<feature type="transmembrane region" description="Helical" evidence="10">
    <location>
        <begin position="209"/>
        <end position="229"/>
    </location>
</feature>
<evidence type="ECO:0000256" key="9">
    <source>
        <dbReference type="ARBA" id="ARBA00023180"/>
    </source>
</evidence>
<accession>A0AAW0QQ66</accession>
<keyword evidence="9" id="KW-0325">Glycoprotein</keyword>
<evidence type="ECO:0000256" key="5">
    <source>
        <dbReference type="ARBA" id="ARBA00022679"/>
    </source>
</evidence>
<keyword evidence="7 10" id="KW-1133">Transmembrane helix</keyword>
<gene>
    <name evidence="11" type="ORF">PG999_012163</name>
</gene>
<keyword evidence="5" id="KW-0808">Transferase</keyword>
<evidence type="ECO:0000256" key="10">
    <source>
        <dbReference type="SAM" id="Phobius"/>
    </source>
</evidence>
<feature type="transmembrane region" description="Helical" evidence="10">
    <location>
        <begin position="153"/>
        <end position="170"/>
    </location>
</feature>
<dbReference type="InterPro" id="IPR039653">
    <property type="entry name" value="Prenyltransferase"/>
</dbReference>
<feature type="transmembrane region" description="Helical" evidence="10">
    <location>
        <begin position="121"/>
        <end position="147"/>
    </location>
</feature>
<evidence type="ECO:0000313" key="11">
    <source>
        <dbReference type="EMBL" id="KAK8101789.1"/>
    </source>
</evidence>